<dbReference type="AlphaFoldDB" id="A0A843UL66"/>
<name>A0A843UL66_COLES</name>
<gene>
    <name evidence="3" type="ORF">Taro_015568</name>
</gene>
<evidence type="ECO:0000313" key="3">
    <source>
        <dbReference type="EMBL" id="MQL83087.1"/>
    </source>
</evidence>
<evidence type="ECO:0000259" key="2">
    <source>
        <dbReference type="Pfam" id="PF03732"/>
    </source>
</evidence>
<reference evidence="3" key="1">
    <citation type="submission" date="2017-07" db="EMBL/GenBank/DDBJ databases">
        <title>Taro Niue Genome Assembly and Annotation.</title>
        <authorList>
            <person name="Atibalentja N."/>
            <person name="Keating K."/>
            <person name="Fields C.J."/>
        </authorList>
    </citation>
    <scope>NUCLEOTIDE SEQUENCE</scope>
    <source>
        <strain evidence="3">Niue_2</strain>
        <tissue evidence="3">Leaf</tissue>
    </source>
</reference>
<protein>
    <recommendedName>
        <fullName evidence="2">Retrotransposon gag domain-containing protein</fullName>
    </recommendedName>
</protein>
<dbReference type="EMBL" id="NMUH01000673">
    <property type="protein sequence ID" value="MQL83087.1"/>
    <property type="molecule type" value="Genomic_DNA"/>
</dbReference>
<proteinExistence type="predicted"/>
<accession>A0A843UL66</accession>
<organism evidence="3 4">
    <name type="scientific">Colocasia esculenta</name>
    <name type="common">Wild taro</name>
    <name type="synonym">Arum esculentum</name>
    <dbReference type="NCBI Taxonomy" id="4460"/>
    <lineage>
        <taxon>Eukaryota</taxon>
        <taxon>Viridiplantae</taxon>
        <taxon>Streptophyta</taxon>
        <taxon>Embryophyta</taxon>
        <taxon>Tracheophyta</taxon>
        <taxon>Spermatophyta</taxon>
        <taxon>Magnoliopsida</taxon>
        <taxon>Liliopsida</taxon>
        <taxon>Araceae</taxon>
        <taxon>Aroideae</taxon>
        <taxon>Colocasieae</taxon>
        <taxon>Colocasia</taxon>
    </lineage>
</organism>
<comment type="caution">
    <text evidence="3">The sequence shown here is derived from an EMBL/GenBank/DDBJ whole genome shotgun (WGS) entry which is preliminary data.</text>
</comment>
<evidence type="ECO:0000256" key="1">
    <source>
        <dbReference type="SAM" id="MobiDB-lite"/>
    </source>
</evidence>
<dbReference type="Proteomes" id="UP000652761">
    <property type="component" value="Unassembled WGS sequence"/>
</dbReference>
<feature type="domain" description="Retrotransposon gag" evidence="2">
    <location>
        <begin position="165"/>
        <end position="263"/>
    </location>
</feature>
<evidence type="ECO:0000313" key="4">
    <source>
        <dbReference type="Proteomes" id="UP000652761"/>
    </source>
</evidence>
<dbReference type="Pfam" id="PF03732">
    <property type="entry name" value="Retrotrans_gag"/>
    <property type="match status" value="1"/>
</dbReference>
<sequence length="300" mass="34521">MALSSGCRNKNGRVGRQERTALTHPGQPPRLLFPIFEDVFVLLGARRRWSFLREGPNGLALHVEPFWVSGSVGGDRENQVLGVGRGSGSRGRYSWRRQARELIEQQDESDMPAQGQVEEEVSAEESFFRNMYQGAWQPGQAAASGQPPIPPPAVPEQQAEPEVRLVVYQLKGAAHEWWRVQRQTHFQGQQLDQITWQWFLEIFHGEYFPDYARRERRDMFYELVQGDLTISQYHQRSVQLLRHVPHVTGSEQACAERFITRLRPDLRWGVTADMCTTLGEAVAKATTLERETWQPQQQQQ</sequence>
<feature type="region of interest" description="Disordered" evidence="1">
    <location>
        <begin position="1"/>
        <end position="25"/>
    </location>
</feature>
<keyword evidence="4" id="KW-1185">Reference proteome</keyword>
<feature type="region of interest" description="Disordered" evidence="1">
    <location>
        <begin position="138"/>
        <end position="158"/>
    </location>
</feature>
<dbReference type="InterPro" id="IPR005162">
    <property type="entry name" value="Retrotrans_gag_dom"/>
</dbReference>